<proteinExistence type="predicted"/>
<feature type="compositionally biased region" description="Basic and acidic residues" evidence="1">
    <location>
        <begin position="558"/>
        <end position="568"/>
    </location>
</feature>
<dbReference type="AlphaFoldDB" id="A0A9P3LLT6"/>
<dbReference type="Gene3D" id="3.80.10.10">
    <property type="entry name" value="Ribonuclease Inhibitor"/>
    <property type="match status" value="1"/>
</dbReference>
<keyword evidence="3" id="KW-1185">Reference proteome</keyword>
<dbReference type="EMBL" id="BPQB01000133">
    <property type="protein sequence ID" value="GJF00094.1"/>
    <property type="molecule type" value="Genomic_DNA"/>
</dbReference>
<name>A0A9P3LLT6_9APHY</name>
<dbReference type="InterPro" id="IPR032675">
    <property type="entry name" value="LRR_dom_sf"/>
</dbReference>
<evidence type="ECO:0008006" key="4">
    <source>
        <dbReference type="Google" id="ProtNLM"/>
    </source>
</evidence>
<protein>
    <recommendedName>
        <fullName evidence="4">F-box domain-containing protein</fullName>
    </recommendedName>
</protein>
<accession>A0A9P3LLT6</accession>
<feature type="region of interest" description="Disordered" evidence="1">
    <location>
        <begin position="550"/>
        <end position="581"/>
    </location>
</feature>
<evidence type="ECO:0000313" key="2">
    <source>
        <dbReference type="EMBL" id="GJF00094.1"/>
    </source>
</evidence>
<sequence length="581" mass="63957">MSNINCGIANLSLTSDIHDIFSLPVEVLQIIFFVVLSDTFWASRDLDRVSGTNVPKLRTELQLVCKLWQSFVLSCPRLWTFVDLQFSSHKAVLRAVDLSGTAPLLFSGHRRYPRGAEERFEYLEALRIVAKLLSSAAHRIAALLLHSPEDSAVLVGWSLHESPITPPCNATALQHFELSMFSVWDAKAGNAPDPLWLSILAGAPNLTSFKLTGVGHQQFWATLATSTPITRLRSLELVLNDRIAILDFATLLGRLPELENLDLRYVFFVEFTVETATAALENGRDIELQRLRSLHIKDCQSNVFCLIQKLVLPLRVNIVLDHITMDPKRGDEDTILRCIPRIVASVSPENMEVLSLRLDKGHIMLSGCSETASQSAHCKPGLLLQFEGDPYRPFDPQPTAVHFARDILACLPLEQPHSMTLELPPGPCAVYEHIAVLRPVFARLTHVQACVTNSPASQAMASLVQLLRVEDEDPAPLPQLACLGFGNRLPWCPGCASDFARDLCEVLRARAAGGRPVRRVAVMSPNGLNVPESLESDVRALVAVFEDNVESPKATQADGRECPCKKGDGMPAPQGAEATED</sequence>
<organism evidence="2 3">
    <name type="scientific">Phanerochaete sordida</name>
    <dbReference type="NCBI Taxonomy" id="48140"/>
    <lineage>
        <taxon>Eukaryota</taxon>
        <taxon>Fungi</taxon>
        <taxon>Dikarya</taxon>
        <taxon>Basidiomycota</taxon>
        <taxon>Agaricomycotina</taxon>
        <taxon>Agaricomycetes</taxon>
        <taxon>Polyporales</taxon>
        <taxon>Phanerochaetaceae</taxon>
        <taxon>Phanerochaete</taxon>
    </lineage>
</organism>
<dbReference type="SUPFAM" id="SSF52047">
    <property type="entry name" value="RNI-like"/>
    <property type="match status" value="1"/>
</dbReference>
<evidence type="ECO:0000313" key="3">
    <source>
        <dbReference type="Proteomes" id="UP000703269"/>
    </source>
</evidence>
<reference evidence="2 3" key="1">
    <citation type="submission" date="2021-08" db="EMBL/GenBank/DDBJ databases">
        <title>Draft Genome Sequence of Phanerochaete sordida strain YK-624.</title>
        <authorList>
            <person name="Mori T."/>
            <person name="Dohra H."/>
            <person name="Suzuki T."/>
            <person name="Kawagishi H."/>
            <person name="Hirai H."/>
        </authorList>
    </citation>
    <scope>NUCLEOTIDE SEQUENCE [LARGE SCALE GENOMIC DNA]</scope>
    <source>
        <strain evidence="2 3">YK-624</strain>
    </source>
</reference>
<evidence type="ECO:0000256" key="1">
    <source>
        <dbReference type="SAM" id="MobiDB-lite"/>
    </source>
</evidence>
<dbReference type="Proteomes" id="UP000703269">
    <property type="component" value="Unassembled WGS sequence"/>
</dbReference>
<gene>
    <name evidence="2" type="ORF">PsYK624_163730</name>
</gene>
<dbReference type="OrthoDB" id="2269034at2759"/>
<comment type="caution">
    <text evidence="2">The sequence shown here is derived from an EMBL/GenBank/DDBJ whole genome shotgun (WGS) entry which is preliminary data.</text>
</comment>